<keyword evidence="7" id="KW-0805">Transcription regulation</keyword>
<dbReference type="GO" id="GO:0005634">
    <property type="term" value="C:nucleus"/>
    <property type="evidence" value="ECO:0007669"/>
    <property type="project" value="UniProtKB-SubCell"/>
</dbReference>
<reference evidence="13" key="1">
    <citation type="journal article" date="2023" name="IScience">
        <title>Live-bearing cockroach genome reveals convergent evolutionary mechanisms linked to viviparity in insects and beyond.</title>
        <authorList>
            <person name="Fouks B."/>
            <person name="Harrison M.C."/>
            <person name="Mikhailova A.A."/>
            <person name="Marchal E."/>
            <person name="English S."/>
            <person name="Carruthers M."/>
            <person name="Jennings E.C."/>
            <person name="Chiamaka E.L."/>
            <person name="Frigard R.A."/>
            <person name="Pippel M."/>
            <person name="Attardo G.M."/>
            <person name="Benoit J.B."/>
            <person name="Bornberg-Bauer E."/>
            <person name="Tobe S.S."/>
        </authorList>
    </citation>
    <scope>NUCLEOTIDE SEQUENCE</scope>
    <source>
        <strain evidence="13">Stay&amp;Tobe</strain>
    </source>
</reference>
<keyword evidence="3" id="KW-0479">Metal-binding</keyword>
<evidence type="ECO:0000256" key="7">
    <source>
        <dbReference type="ARBA" id="ARBA00023015"/>
    </source>
</evidence>
<keyword evidence="5 11" id="KW-0863">Zinc-finger</keyword>
<keyword evidence="4" id="KW-0677">Repeat</keyword>
<evidence type="ECO:0000256" key="3">
    <source>
        <dbReference type="ARBA" id="ARBA00022723"/>
    </source>
</evidence>
<dbReference type="SMART" id="SM00355">
    <property type="entry name" value="ZnF_C2H2"/>
    <property type="match status" value="2"/>
</dbReference>
<dbReference type="FunFam" id="3.30.160.60:FF:000100">
    <property type="entry name" value="Zinc finger 45-like"/>
    <property type="match status" value="1"/>
</dbReference>
<evidence type="ECO:0000256" key="6">
    <source>
        <dbReference type="ARBA" id="ARBA00022833"/>
    </source>
</evidence>
<organism evidence="13 14">
    <name type="scientific">Diploptera punctata</name>
    <name type="common">Pacific beetle cockroach</name>
    <dbReference type="NCBI Taxonomy" id="6984"/>
    <lineage>
        <taxon>Eukaryota</taxon>
        <taxon>Metazoa</taxon>
        <taxon>Ecdysozoa</taxon>
        <taxon>Arthropoda</taxon>
        <taxon>Hexapoda</taxon>
        <taxon>Insecta</taxon>
        <taxon>Pterygota</taxon>
        <taxon>Neoptera</taxon>
        <taxon>Polyneoptera</taxon>
        <taxon>Dictyoptera</taxon>
        <taxon>Blattodea</taxon>
        <taxon>Blaberoidea</taxon>
        <taxon>Blaberidae</taxon>
        <taxon>Diplopterinae</taxon>
        <taxon>Diploptera</taxon>
    </lineage>
</organism>
<keyword evidence="9" id="KW-0804">Transcription</keyword>
<protein>
    <recommendedName>
        <fullName evidence="12">C2H2-type domain-containing protein</fullName>
    </recommendedName>
</protein>
<evidence type="ECO:0000313" key="13">
    <source>
        <dbReference type="EMBL" id="KAJ9595137.1"/>
    </source>
</evidence>
<reference evidence="13" key="2">
    <citation type="submission" date="2023-05" db="EMBL/GenBank/DDBJ databases">
        <authorList>
            <person name="Fouks B."/>
        </authorList>
    </citation>
    <scope>NUCLEOTIDE SEQUENCE</scope>
    <source>
        <strain evidence="13">Stay&amp;Tobe</strain>
        <tissue evidence="13">Testes</tissue>
    </source>
</reference>
<evidence type="ECO:0000256" key="9">
    <source>
        <dbReference type="ARBA" id="ARBA00023163"/>
    </source>
</evidence>
<dbReference type="Pfam" id="PF00096">
    <property type="entry name" value="zf-C2H2"/>
    <property type="match status" value="2"/>
</dbReference>
<dbReference type="Proteomes" id="UP001233999">
    <property type="component" value="Unassembled WGS sequence"/>
</dbReference>
<gene>
    <name evidence="13" type="ORF">L9F63_013567</name>
</gene>
<proteinExistence type="inferred from homology"/>
<dbReference type="AlphaFoldDB" id="A0AAD8EMN8"/>
<evidence type="ECO:0000256" key="4">
    <source>
        <dbReference type="ARBA" id="ARBA00022737"/>
    </source>
</evidence>
<keyword evidence="6" id="KW-0862">Zinc</keyword>
<dbReference type="SUPFAM" id="SSF57667">
    <property type="entry name" value="beta-beta-alpha zinc fingers"/>
    <property type="match status" value="2"/>
</dbReference>
<dbReference type="PROSITE" id="PS50157">
    <property type="entry name" value="ZINC_FINGER_C2H2_2"/>
    <property type="match status" value="2"/>
</dbReference>
<dbReference type="PROSITE" id="PS00028">
    <property type="entry name" value="ZINC_FINGER_C2H2_1"/>
    <property type="match status" value="2"/>
</dbReference>
<evidence type="ECO:0000256" key="10">
    <source>
        <dbReference type="ARBA" id="ARBA00023242"/>
    </source>
</evidence>
<dbReference type="PANTHER" id="PTHR24394">
    <property type="entry name" value="ZINC FINGER PROTEIN"/>
    <property type="match status" value="1"/>
</dbReference>
<keyword evidence="8" id="KW-0238">DNA-binding</keyword>
<evidence type="ECO:0000256" key="2">
    <source>
        <dbReference type="ARBA" id="ARBA00006991"/>
    </source>
</evidence>
<comment type="similarity">
    <text evidence="2">Belongs to the krueppel C2H2-type zinc-finger protein family.</text>
</comment>
<dbReference type="GO" id="GO:0000981">
    <property type="term" value="F:DNA-binding transcription factor activity, RNA polymerase II-specific"/>
    <property type="evidence" value="ECO:0007669"/>
    <property type="project" value="TreeGrafter"/>
</dbReference>
<evidence type="ECO:0000256" key="11">
    <source>
        <dbReference type="PROSITE-ProRule" id="PRU00042"/>
    </source>
</evidence>
<dbReference type="InterPro" id="IPR036236">
    <property type="entry name" value="Znf_C2H2_sf"/>
</dbReference>
<evidence type="ECO:0000259" key="12">
    <source>
        <dbReference type="PROSITE" id="PS50157"/>
    </source>
</evidence>
<evidence type="ECO:0000313" key="14">
    <source>
        <dbReference type="Proteomes" id="UP001233999"/>
    </source>
</evidence>
<accession>A0AAD8EMN8</accession>
<name>A0AAD8EMN8_DIPPU</name>
<dbReference type="GO" id="GO:0008270">
    <property type="term" value="F:zinc ion binding"/>
    <property type="evidence" value="ECO:0007669"/>
    <property type="project" value="UniProtKB-KW"/>
</dbReference>
<feature type="domain" description="C2H2-type" evidence="12">
    <location>
        <begin position="145"/>
        <end position="172"/>
    </location>
</feature>
<keyword evidence="14" id="KW-1185">Reference proteome</keyword>
<feature type="non-terminal residue" evidence="13">
    <location>
        <position position="202"/>
    </location>
</feature>
<dbReference type="PANTHER" id="PTHR24394:SF48">
    <property type="entry name" value="ZINC FINGER PROTEIN 771"/>
    <property type="match status" value="1"/>
</dbReference>
<evidence type="ECO:0000256" key="1">
    <source>
        <dbReference type="ARBA" id="ARBA00004123"/>
    </source>
</evidence>
<comment type="subcellular location">
    <subcellularLocation>
        <location evidence="1">Nucleus</location>
    </subcellularLocation>
</comment>
<evidence type="ECO:0000256" key="5">
    <source>
        <dbReference type="ARBA" id="ARBA00022771"/>
    </source>
</evidence>
<comment type="caution">
    <text evidence="13">The sequence shown here is derived from an EMBL/GenBank/DDBJ whole genome shotgun (WGS) entry which is preliminary data.</text>
</comment>
<dbReference type="InterPro" id="IPR013087">
    <property type="entry name" value="Znf_C2H2_type"/>
</dbReference>
<dbReference type="FunFam" id="3.30.160.60:FF:001480">
    <property type="entry name" value="Si:cabz01071911.3"/>
    <property type="match status" value="1"/>
</dbReference>
<dbReference type="EMBL" id="JASPKZ010002690">
    <property type="protein sequence ID" value="KAJ9595137.1"/>
    <property type="molecule type" value="Genomic_DNA"/>
</dbReference>
<dbReference type="GO" id="GO:0003677">
    <property type="term" value="F:DNA binding"/>
    <property type="evidence" value="ECO:0007669"/>
    <property type="project" value="UniProtKB-KW"/>
</dbReference>
<keyword evidence="10" id="KW-0539">Nucleus</keyword>
<sequence length="202" mass="23449">DVKVEIKPERGENNYVDIKHETFPARDEMKVEVTSHAAKNEIKNIDIEEHITENLVTPFPKIEESQNIDIKREVAVTQVLVPIVKTITKVDQTQQRHDRMYNSNHFPQSEDMVLTSKSFSVCNTSFSNKKKVNRNLLVHSNEKLLKCFVCNASFSQKSNLNEHLLVHSNEKLFECSLCNKSFSQKSNLKKHLRVHSNEKQFK</sequence>
<evidence type="ECO:0000256" key="8">
    <source>
        <dbReference type="ARBA" id="ARBA00023125"/>
    </source>
</evidence>
<feature type="domain" description="C2H2-type" evidence="12">
    <location>
        <begin position="173"/>
        <end position="200"/>
    </location>
</feature>
<dbReference type="Gene3D" id="3.30.160.60">
    <property type="entry name" value="Classic Zinc Finger"/>
    <property type="match status" value="2"/>
</dbReference>